<dbReference type="AlphaFoldDB" id="A0A6N8L3Q3"/>
<protein>
    <submittedName>
        <fullName evidence="1">Uncharacterized protein</fullName>
    </submittedName>
</protein>
<name>A0A6N8L3Q3_9SPHI</name>
<gene>
    <name evidence="1" type="ORF">GQF63_16935</name>
</gene>
<dbReference type="RefSeq" id="WP_160370432.1">
    <property type="nucleotide sequence ID" value="NZ_WSQA01000015.1"/>
</dbReference>
<proteinExistence type="predicted"/>
<reference evidence="1 2" key="1">
    <citation type="submission" date="2019-12" db="EMBL/GenBank/DDBJ databases">
        <authorList>
            <person name="Dong K."/>
        </authorList>
    </citation>
    <scope>NUCLEOTIDE SEQUENCE [LARGE SCALE GENOMIC DNA]</scope>
    <source>
        <strain evidence="1 2">JCM 31225</strain>
    </source>
</reference>
<sequence length="131" mass="14919">MKKFGIFMLISMLFIACSDDKELSPPAIKDSVAKDLNNTVWTPTQGSNFFKSLKFIDGVIEGEFENGGTMRYGYHISNVNAVTELPEVLEINVKSSYKYFYILMKKDYSSFELTMQPGDNVEEKVDANFKK</sequence>
<dbReference type="EMBL" id="WSQA01000015">
    <property type="protein sequence ID" value="MVZ63714.1"/>
    <property type="molecule type" value="Genomic_DNA"/>
</dbReference>
<keyword evidence="2" id="KW-1185">Reference proteome</keyword>
<accession>A0A6N8L3Q3</accession>
<dbReference type="Proteomes" id="UP000435036">
    <property type="component" value="Unassembled WGS sequence"/>
</dbReference>
<dbReference type="OrthoDB" id="711665at2"/>
<evidence type="ECO:0000313" key="1">
    <source>
        <dbReference type="EMBL" id="MVZ63714.1"/>
    </source>
</evidence>
<organism evidence="1 2">
    <name type="scientific">Sphingobacterium humi</name>
    <dbReference type="NCBI Taxonomy" id="1796905"/>
    <lineage>
        <taxon>Bacteria</taxon>
        <taxon>Pseudomonadati</taxon>
        <taxon>Bacteroidota</taxon>
        <taxon>Sphingobacteriia</taxon>
        <taxon>Sphingobacteriales</taxon>
        <taxon>Sphingobacteriaceae</taxon>
        <taxon>Sphingobacterium</taxon>
    </lineage>
</organism>
<dbReference type="PROSITE" id="PS51257">
    <property type="entry name" value="PROKAR_LIPOPROTEIN"/>
    <property type="match status" value="1"/>
</dbReference>
<comment type="caution">
    <text evidence="1">The sequence shown here is derived from an EMBL/GenBank/DDBJ whole genome shotgun (WGS) entry which is preliminary data.</text>
</comment>
<evidence type="ECO:0000313" key="2">
    <source>
        <dbReference type="Proteomes" id="UP000435036"/>
    </source>
</evidence>